<protein>
    <submittedName>
        <fullName evidence="1">Uncharacterized protein</fullName>
    </submittedName>
</protein>
<dbReference type="GeneID" id="73350708"/>
<gene>
    <name evidence="1" type="ORF">CLUP02_16780</name>
</gene>
<accession>A0A9Q8T8J0</accession>
<evidence type="ECO:0000313" key="1">
    <source>
        <dbReference type="EMBL" id="UQC91246.1"/>
    </source>
</evidence>
<dbReference type="RefSeq" id="XP_049152845.1">
    <property type="nucleotide sequence ID" value="XM_049295698.1"/>
</dbReference>
<keyword evidence="2" id="KW-1185">Reference proteome</keyword>
<sequence length="241" mass="26333">MAIDTALDSTTQCPALFKNNLHLTSASTTPLNKLCLHISSDIDNLLGPLGFQSCKTRPKSQNEGCFATKRSDLPTCIPTAAILTLLGAQLIVAAETTWCWGAHRSNTQRVSKGDIEWALRHRTTELGFPGRQTISWRWIQCTETDEYKSMDVAVVTTPRIVTDGAHTQLANGQQKLRLRVPNSVVAVTASLKLCAALIDLISSARDFAIVLPFRPPQACGADPGLGHARWVVTYIRVRGKN</sequence>
<evidence type="ECO:0000313" key="2">
    <source>
        <dbReference type="Proteomes" id="UP000830671"/>
    </source>
</evidence>
<name>A0A9Q8T8J0_9PEZI</name>
<dbReference type="KEGG" id="clup:CLUP02_16780"/>
<dbReference type="AlphaFoldDB" id="A0A9Q8T8J0"/>
<reference evidence="1" key="1">
    <citation type="journal article" date="2021" name="Mol. Plant Microbe Interact.">
        <title>Complete Genome Sequence of the Plant-Pathogenic Fungus Colletotrichum lupini.</title>
        <authorList>
            <person name="Baroncelli R."/>
            <person name="Pensec F."/>
            <person name="Da Lio D."/>
            <person name="Boufleur T."/>
            <person name="Vicente I."/>
            <person name="Sarrocco S."/>
            <person name="Picot A."/>
            <person name="Baraldi E."/>
            <person name="Sukno S."/>
            <person name="Thon M."/>
            <person name="Le Floch G."/>
        </authorList>
    </citation>
    <scope>NUCLEOTIDE SEQUENCE</scope>
    <source>
        <strain evidence="1">IMI 504893</strain>
    </source>
</reference>
<organism evidence="1 2">
    <name type="scientific">Colletotrichum lupini</name>
    <dbReference type="NCBI Taxonomy" id="145971"/>
    <lineage>
        <taxon>Eukaryota</taxon>
        <taxon>Fungi</taxon>
        <taxon>Dikarya</taxon>
        <taxon>Ascomycota</taxon>
        <taxon>Pezizomycotina</taxon>
        <taxon>Sordariomycetes</taxon>
        <taxon>Hypocreomycetidae</taxon>
        <taxon>Glomerellales</taxon>
        <taxon>Glomerellaceae</taxon>
        <taxon>Colletotrichum</taxon>
        <taxon>Colletotrichum acutatum species complex</taxon>
    </lineage>
</organism>
<proteinExistence type="predicted"/>
<dbReference type="EMBL" id="CP019481">
    <property type="protein sequence ID" value="UQC91246.1"/>
    <property type="molecule type" value="Genomic_DNA"/>
</dbReference>
<dbReference type="Proteomes" id="UP000830671">
    <property type="component" value="Chromosome 9"/>
</dbReference>